<evidence type="ECO:0000256" key="1">
    <source>
        <dbReference type="SAM" id="SignalP"/>
    </source>
</evidence>
<organism evidence="2 3">
    <name type="scientific">Rubritalea tangerina</name>
    <dbReference type="NCBI Taxonomy" id="430798"/>
    <lineage>
        <taxon>Bacteria</taxon>
        <taxon>Pseudomonadati</taxon>
        <taxon>Verrucomicrobiota</taxon>
        <taxon>Verrucomicrobiia</taxon>
        <taxon>Verrucomicrobiales</taxon>
        <taxon>Rubritaleaceae</taxon>
        <taxon>Rubritalea</taxon>
    </lineage>
</organism>
<dbReference type="EMBL" id="JBHUJB010000021">
    <property type="protein sequence ID" value="MFD2158110.1"/>
    <property type="molecule type" value="Genomic_DNA"/>
</dbReference>
<keyword evidence="1" id="KW-0732">Signal</keyword>
<evidence type="ECO:0000313" key="3">
    <source>
        <dbReference type="Proteomes" id="UP001597389"/>
    </source>
</evidence>
<protein>
    <recommendedName>
        <fullName evidence="4">NADH:ubiquinone oxidoreductase intermediate-associated protein 30 domain-containing protein</fullName>
    </recommendedName>
</protein>
<comment type="caution">
    <text evidence="2">The sequence shown here is derived from an EMBL/GenBank/DDBJ whole genome shotgun (WGS) entry which is preliminary data.</text>
</comment>
<keyword evidence="3" id="KW-1185">Reference proteome</keyword>
<evidence type="ECO:0008006" key="4">
    <source>
        <dbReference type="Google" id="ProtNLM"/>
    </source>
</evidence>
<sequence length="211" mass="22651">MNRNIAFLVIGLLNLTLTAEADRPVDTFTATLPSKKTTDSFKAPTPNHYVAFMSHTSLDTKATIGGSRSAAINIKKGSSISGLLNIKSGTYIVTYAKGSGGWAFLSYSGHRGEKRKLGANFNSADYESIGVTLKSAPPEGKLTITLHSAGKFKQHSLAITGPHSYKFPLSAFEGVDLSNIESIGVELHVVDAKEELEFEFSSISVHSIRKS</sequence>
<feature type="signal peptide" evidence="1">
    <location>
        <begin position="1"/>
        <end position="21"/>
    </location>
</feature>
<evidence type="ECO:0000313" key="2">
    <source>
        <dbReference type="EMBL" id="MFD2158110.1"/>
    </source>
</evidence>
<dbReference type="RefSeq" id="WP_377177548.1">
    <property type="nucleotide sequence ID" value="NZ_JBHUJB010000021.1"/>
</dbReference>
<accession>A0ABW4Z8M6</accession>
<proteinExistence type="predicted"/>
<gene>
    <name evidence="2" type="ORF">ACFSW8_04275</name>
</gene>
<reference evidence="3" key="1">
    <citation type="journal article" date="2019" name="Int. J. Syst. Evol. Microbiol.">
        <title>The Global Catalogue of Microorganisms (GCM) 10K type strain sequencing project: providing services to taxonomists for standard genome sequencing and annotation.</title>
        <authorList>
            <consortium name="The Broad Institute Genomics Platform"/>
            <consortium name="The Broad Institute Genome Sequencing Center for Infectious Disease"/>
            <person name="Wu L."/>
            <person name="Ma J."/>
        </authorList>
    </citation>
    <scope>NUCLEOTIDE SEQUENCE [LARGE SCALE GENOMIC DNA]</scope>
    <source>
        <strain evidence="3">CCUG 57942</strain>
    </source>
</reference>
<name>A0ABW4Z8M6_9BACT</name>
<dbReference type="Proteomes" id="UP001597389">
    <property type="component" value="Unassembled WGS sequence"/>
</dbReference>
<feature type="chain" id="PRO_5047109072" description="NADH:ubiquinone oxidoreductase intermediate-associated protein 30 domain-containing protein" evidence="1">
    <location>
        <begin position="22"/>
        <end position="211"/>
    </location>
</feature>